<dbReference type="InterPro" id="IPR052059">
    <property type="entry name" value="CR_Ser/Thr_kinase"/>
</dbReference>
<feature type="compositionally biased region" description="Basic and acidic residues" evidence="5">
    <location>
        <begin position="1"/>
        <end position="11"/>
    </location>
</feature>
<keyword evidence="2" id="KW-0547">Nucleotide-binding</keyword>
<dbReference type="OrthoDB" id="4062651at2759"/>
<proteinExistence type="predicted"/>
<evidence type="ECO:0000256" key="1">
    <source>
        <dbReference type="ARBA" id="ARBA00022679"/>
    </source>
</evidence>
<dbReference type="PANTHER" id="PTHR47973">
    <property type="entry name" value="CYSTEINE-RICH RECEPTOR-LIKE PROTEIN KINASE 3"/>
    <property type="match status" value="1"/>
</dbReference>
<dbReference type="Proteomes" id="UP000886595">
    <property type="component" value="Unassembled WGS sequence"/>
</dbReference>
<feature type="compositionally biased region" description="Basic and acidic residues" evidence="5">
    <location>
        <begin position="206"/>
        <end position="215"/>
    </location>
</feature>
<keyword evidence="3" id="KW-0418">Kinase</keyword>
<feature type="compositionally biased region" description="Polar residues" evidence="5">
    <location>
        <begin position="216"/>
        <end position="237"/>
    </location>
</feature>
<organism evidence="6 7">
    <name type="scientific">Brassica carinata</name>
    <name type="common">Ethiopian mustard</name>
    <name type="synonym">Abyssinian cabbage</name>
    <dbReference type="NCBI Taxonomy" id="52824"/>
    <lineage>
        <taxon>Eukaryota</taxon>
        <taxon>Viridiplantae</taxon>
        <taxon>Streptophyta</taxon>
        <taxon>Embryophyta</taxon>
        <taxon>Tracheophyta</taxon>
        <taxon>Spermatophyta</taxon>
        <taxon>Magnoliopsida</taxon>
        <taxon>eudicotyledons</taxon>
        <taxon>Gunneridae</taxon>
        <taxon>Pentapetalae</taxon>
        <taxon>rosids</taxon>
        <taxon>malvids</taxon>
        <taxon>Brassicales</taxon>
        <taxon>Brassicaceae</taxon>
        <taxon>Brassiceae</taxon>
        <taxon>Brassica</taxon>
    </lineage>
</organism>
<reference evidence="6 7" key="1">
    <citation type="submission" date="2020-02" db="EMBL/GenBank/DDBJ databases">
        <authorList>
            <person name="Ma Q."/>
            <person name="Huang Y."/>
            <person name="Song X."/>
            <person name="Pei D."/>
        </authorList>
    </citation>
    <scope>NUCLEOTIDE SEQUENCE [LARGE SCALE GENOMIC DNA]</scope>
    <source>
        <strain evidence="6">Sxm20200214</strain>
        <tissue evidence="6">Leaf</tissue>
    </source>
</reference>
<dbReference type="AlphaFoldDB" id="A0A8X8AUZ9"/>
<keyword evidence="4" id="KW-0067">ATP-binding</keyword>
<feature type="region of interest" description="Disordered" evidence="5">
    <location>
        <begin position="1"/>
        <end position="20"/>
    </location>
</feature>
<dbReference type="EMBL" id="JAAMPC010000004">
    <property type="protein sequence ID" value="KAG2313944.1"/>
    <property type="molecule type" value="Genomic_DNA"/>
</dbReference>
<name>A0A8X8AUZ9_BRACI</name>
<evidence type="ECO:0000313" key="6">
    <source>
        <dbReference type="EMBL" id="KAG2313944.1"/>
    </source>
</evidence>
<evidence type="ECO:0000256" key="2">
    <source>
        <dbReference type="ARBA" id="ARBA00022741"/>
    </source>
</evidence>
<accession>A0A8X8AUZ9</accession>
<comment type="caution">
    <text evidence="6">The sequence shown here is derived from an EMBL/GenBank/DDBJ whole genome shotgun (WGS) entry which is preliminary data.</text>
</comment>
<keyword evidence="1" id="KW-0808">Transferase</keyword>
<dbReference type="GO" id="GO:0005524">
    <property type="term" value="F:ATP binding"/>
    <property type="evidence" value="ECO:0007669"/>
    <property type="project" value="UniProtKB-KW"/>
</dbReference>
<evidence type="ECO:0000256" key="4">
    <source>
        <dbReference type="ARBA" id="ARBA00022840"/>
    </source>
</evidence>
<sequence>MERDDESRKPMMEICNNRGGEETSNRRLIISGEPLDIESYSILYKGQTKIMRLLFIASHYGGNQMLQLEVLRMAHDDIKKGENTQLFRDLVNRINGSLDKTLLGDYPSLFTLCVRLGNFMSGMSSCGMSLWIARGSRRHRLNGVFDAEEACRYLKIGLLCTQDSPKLRPTMSTVVKLLTGEKDIDTRKNNQAGLISDFMDLKVRGPVKTKPDEVNRNNNYTDPSSYNASSSSGTRDNSNAYSLGASSAAAVSSFSSTI</sequence>
<dbReference type="Gene3D" id="1.25.40.570">
    <property type="match status" value="1"/>
</dbReference>
<protein>
    <submittedName>
        <fullName evidence="6">Uncharacterized protein</fullName>
    </submittedName>
</protein>
<evidence type="ECO:0000256" key="5">
    <source>
        <dbReference type="SAM" id="MobiDB-lite"/>
    </source>
</evidence>
<gene>
    <name evidence="6" type="ORF">Bca52824_017066</name>
</gene>
<dbReference type="GO" id="GO:0016301">
    <property type="term" value="F:kinase activity"/>
    <property type="evidence" value="ECO:0007669"/>
    <property type="project" value="UniProtKB-KW"/>
</dbReference>
<evidence type="ECO:0000313" key="7">
    <source>
        <dbReference type="Proteomes" id="UP000886595"/>
    </source>
</evidence>
<keyword evidence="7" id="KW-1185">Reference proteome</keyword>
<evidence type="ECO:0000256" key="3">
    <source>
        <dbReference type="ARBA" id="ARBA00022777"/>
    </source>
</evidence>
<feature type="region of interest" description="Disordered" evidence="5">
    <location>
        <begin position="206"/>
        <end position="237"/>
    </location>
</feature>